<reference evidence="6" key="1">
    <citation type="submission" date="2017-02" db="UniProtKB">
        <authorList>
            <consortium name="WormBaseParasite"/>
        </authorList>
    </citation>
    <scope>IDENTIFICATION</scope>
</reference>
<evidence type="ECO:0000313" key="4">
    <source>
        <dbReference type="Proteomes" id="UP000038040"/>
    </source>
</evidence>
<sequence length="358" mass="39896">MIFHAIVLILLTNPVQRADGLRMPLKIPVEIRFDDLDQFFMPMNCSHASFIPSAKLQDETWRRGHLLYKCGIFGAYKIIGCVTNENKTLKIGETFVEDNVAHQCFNKSGSVFYREIICGLLGQPDCDKLTFVSVQMNKFKLLTNLNSLKCTIFLTVDCHLITAYSILNNPIKAEINLPAIDQRKEIPGLYSIVVPTGWKIVDSNGNLLPISHIKISDGKIVVGLAPSIIKSFLSRARKDFSKDFRRLQEAKLYAARKRRQVNFDASIPPRSINAKLTLEPLPNQRIVGIGTGSVSLDERQPISSDGTRNYKPATVTGSRSDVNWSGKTMTVNGKRIAVGPGTFTFGNSPQGPIFKRIN</sequence>
<dbReference type="Proteomes" id="UP000038040">
    <property type="component" value="Unplaced"/>
</dbReference>
<accession>A0A0N4U2R2</accession>
<evidence type="ECO:0000259" key="2">
    <source>
        <dbReference type="Pfam" id="PF23003"/>
    </source>
</evidence>
<evidence type="ECO:0000313" key="5">
    <source>
        <dbReference type="Proteomes" id="UP000274756"/>
    </source>
</evidence>
<dbReference type="WBParaSite" id="DME_0000098301-mRNA-1">
    <property type="protein sequence ID" value="DME_0000098301-mRNA-1"/>
    <property type="gene ID" value="DME_0000098301"/>
</dbReference>
<dbReference type="STRING" id="318479.A0A0N4U2R2"/>
<protein>
    <recommendedName>
        <fullName evidence="2">Abnormal cell migration protein 18-like fibronectin type I domain-containing protein</fullName>
    </recommendedName>
</protein>
<feature type="signal peptide" evidence="1">
    <location>
        <begin position="1"/>
        <end position="20"/>
    </location>
</feature>
<dbReference type="InterPro" id="IPR055119">
    <property type="entry name" value="Mig18_Fn1"/>
</dbReference>
<keyword evidence="1" id="KW-0732">Signal</keyword>
<name>A0A0N4U2R2_DRAME</name>
<evidence type="ECO:0000256" key="1">
    <source>
        <dbReference type="SAM" id="SignalP"/>
    </source>
</evidence>
<reference evidence="3 5" key="2">
    <citation type="submission" date="2018-11" db="EMBL/GenBank/DDBJ databases">
        <authorList>
            <consortium name="Pathogen Informatics"/>
        </authorList>
    </citation>
    <scope>NUCLEOTIDE SEQUENCE [LARGE SCALE GENOMIC DNA]</scope>
</reference>
<dbReference type="Pfam" id="PF23003">
    <property type="entry name" value="Fn1_2"/>
    <property type="match status" value="1"/>
</dbReference>
<dbReference type="AlphaFoldDB" id="A0A0N4U2R2"/>
<gene>
    <name evidence="3" type="ORF">DME_LOCUS5343</name>
</gene>
<dbReference type="EMBL" id="UYYG01001152">
    <property type="protein sequence ID" value="VDN55370.1"/>
    <property type="molecule type" value="Genomic_DNA"/>
</dbReference>
<keyword evidence="5" id="KW-1185">Reference proteome</keyword>
<dbReference type="OrthoDB" id="5846929at2759"/>
<organism evidence="4 6">
    <name type="scientific">Dracunculus medinensis</name>
    <name type="common">Guinea worm</name>
    <dbReference type="NCBI Taxonomy" id="318479"/>
    <lineage>
        <taxon>Eukaryota</taxon>
        <taxon>Metazoa</taxon>
        <taxon>Ecdysozoa</taxon>
        <taxon>Nematoda</taxon>
        <taxon>Chromadorea</taxon>
        <taxon>Rhabditida</taxon>
        <taxon>Spirurina</taxon>
        <taxon>Dracunculoidea</taxon>
        <taxon>Dracunculidae</taxon>
        <taxon>Dracunculus</taxon>
    </lineage>
</organism>
<proteinExistence type="predicted"/>
<evidence type="ECO:0000313" key="6">
    <source>
        <dbReference type="WBParaSite" id="DME_0000098301-mRNA-1"/>
    </source>
</evidence>
<dbReference type="Proteomes" id="UP000274756">
    <property type="component" value="Unassembled WGS sequence"/>
</dbReference>
<evidence type="ECO:0000313" key="3">
    <source>
        <dbReference type="EMBL" id="VDN55370.1"/>
    </source>
</evidence>
<feature type="domain" description="Abnormal cell migration protein 18-like fibronectin type I" evidence="2">
    <location>
        <begin position="58"/>
        <end position="110"/>
    </location>
</feature>
<feature type="chain" id="PRO_5033229742" description="Abnormal cell migration protein 18-like fibronectin type I domain-containing protein" evidence="1">
    <location>
        <begin position="21"/>
        <end position="358"/>
    </location>
</feature>